<name>A0ACB8BCU3_9AGAM</name>
<evidence type="ECO:0000313" key="1">
    <source>
        <dbReference type="EMBL" id="KAH7923459.1"/>
    </source>
</evidence>
<dbReference type="Proteomes" id="UP000790709">
    <property type="component" value="Unassembled WGS sequence"/>
</dbReference>
<sequence length="394" mass="43371">MATRVRLPIARSCTSLPARSFSALKSAPKPSSTRSSPPPPHPPSSPKTSSTSKPALSSSSSSASSLKGLGLSSASATKDKKASKAKAKAAAKSQTEQQLKQIENMMTLPHMYPTMDMWGGKLTTLDVEIPRDIRAMLKAQPRPSLSAVWGALSHNFNNWVKNTYSMYQIARASAFPRPDPSPSSSSPLSQSSSESQSTLPPFPLRTRQLFSPRIWRRLGNLQNNRPDAWLAQLRRIAMRVYLDIGKAVAEKDTTALRSLTSGAHASKVTKLVRVRDPGSVYHWRVHGTVSEGKAALEKALFSTEKGVPSPATIVSLRAAELYLAKEEPKRGNRLVIHALVRFETTQSLEVFTKNNRSSPDVVSPPHRMVEYLVLEKIGWYDADWTVREQVYESV</sequence>
<reference evidence="1" key="1">
    <citation type="journal article" date="2021" name="New Phytol.">
        <title>Evolutionary innovations through gain and loss of genes in the ectomycorrhizal Boletales.</title>
        <authorList>
            <person name="Wu G."/>
            <person name="Miyauchi S."/>
            <person name="Morin E."/>
            <person name="Kuo A."/>
            <person name="Drula E."/>
            <person name="Varga T."/>
            <person name="Kohler A."/>
            <person name="Feng B."/>
            <person name="Cao Y."/>
            <person name="Lipzen A."/>
            <person name="Daum C."/>
            <person name="Hundley H."/>
            <person name="Pangilinan J."/>
            <person name="Johnson J."/>
            <person name="Barry K."/>
            <person name="LaButti K."/>
            <person name="Ng V."/>
            <person name="Ahrendt S."/>
            <person name="Min B."/>
            <person name="Choi I.G."/>
            <person name="Park H."/>
            <person name="Plett J.M."/>
            <person name="Magnuson J."/>
            <person name="Spatafora J.W."/>
            <person name="Nagy L.G."/>
            <person name="Henrissat B."/>
            <person name="Grigoriev I.V."/>
            <person name="Yang Z.L."/>
            <person name="Xu J."/>
            <person name="Martin F.M."/>
        </authorList>
    </citation>
    <scope>NUCLEOTIDE SEQUENCE</scope>
    <source>
        <strain evidence="1">KUC20120723A-06</strain>
    </source>
</reference>
<comment type="caution">
    <text evidence="1">The sequence shown here is derived from an EMBL/GenBank/DDBJ whole genome shotgun (WGS) entry which is preliminary data.</text>
</comment>
<protein>
    <submittedName>
        <fullName evidence="1">Uncharacterized protein</fullName>
    </submittedName>
</protein>
<organism evidence="1 2">
    <name type="scientific">Leucogyrophana mollusca</name>
    <dbReference type="NCBI Taxonomy" id="85980"/>
    <lineage>
        <taxon>Eukaryota</taxon>
        <taxon>Fungi</taxon>
        <taxon>Dikarya</taxon>
        <taxon>Basidiomycota</taxon>
        <taxon>Agaricomycotina</taxon>
        <taxon>Agaricomycetes</taxon>
        <taxon>Agaricomycetidae</taxon>
        <taxon>Boletales</taxon>
        <taxon>Boletales incertae sedis</taxon>
        <taxon>Leucogyrophana</taxon>
    </lineage>
</organism>
<gene>
    <name evidence="1" type="ORF">BV22DRAFT_1196711</name>
</gene>
<dbReference type="EMBL" id="MU266452">
    <property type="protein sequence ID" value="KAH7923459.1"/>
    <property type="molecule type" value="Genomic_DNA"/>
</dbReference>
<proteinExistence type="predicted"/>
<keyword evidence="2" id="KW-1185">Reference proteome</keyword>
<accession>A0ACB8BCU3</accession>
<evidence type="ECO:0000313" key="2">
    <source>
        <dbReference type="Proteomes" id="UP000790709"/>
    </source>
</evidence>